<sequence>MKVSSFTQYTPAVIELCPTDLKMTAVKIFLPVLMIQGFGMIEGYSPPMKVETILHFNSCDEMNVPISQILFVQGSNYIRVEISTLPLRRARNKETTSAYKKSTVKAMIEGKTEFETSYAGIGIFSWSFGSTMMTSLRRNTHRSEPLLNKLC</sequence>
<evidence type="ECO:0000313" key="2">
    <source>
        <dbReference type="Proteomes" id="UP000095023"/>
    </source>
</evidence>
<organism evidence="1 2">
    <name type="scientific">Tortispora caseinolytica NRRL Y-17796</name>
    <dbReference type="NCBI Taxonomy" id="767744"/>
    <lineage>
        <taxon>Eukaryota</taxon>
        <taxon>Fungi</taxon>
        <taxon>Dikarya</taxon>
        <taxon>Ascomycota</taxon>
        <taxon>Saccharomycotina</taxon>
        <taxon>Trigonopsidomycetes</taxon>
        <taxon>Trigonopsidales</taxon>
        <taxon>Trigonopsidaceae</taxon>
        <taxon>Tortispora</taxon>
    </lineage>
</organism>
<keyword evidence="2" id="KW-1185">Reference proteome</keyword>
<reference evidence="2" key="1">
    <citation type="submission" date="2016-02" db="EMBL/GenBank/DDBJ databases">
        <title>Comparative genomics of biotechnologically important yeasts.</title>
        <authorList>
            <consortium name="DOE Joint Genome Institute"/>
            <person name="Riley R."/>
            <person name="Haridas S."/>
            <person name="Wolfe K.H."/>
            <person name="Lopes M.R."/>
            <person name="Hittinger C.T."/>
            <person name="Goker M."/>
            <person name="Salamov A."/>
            <person name="Wisecaver J."/>
            <person name="Long T.M."/>
            <person name="Aerts A.L."/>
            <person name="Barry K."/>
            <person name="Choi C."/>
            <person name="Clum A."/>
            <person name="Coughlan A.Y."/>
            <person name="Deshpande S."/>
            <person name="Douglass A.P."/>
            <person name="Hanson S.J."/>
            <person name="Klenk H.-P."/>
            <person name="Labutti K."/>
            <person name="Lapidus A."/>
            <person name="Lindquist E."/>
            <person name="Lipzen A."/>
            <person name="Meier-Kolthoff J.P."/>
            <person name="Ohm R.A."/>
            <person name="Otillar R.P."/>
            <person name="Pangilinan J."/>
            <person name="Peng Y."/>
            <person name="Rokas A."/>
            <person name="Rosa C.A."/>
            <person name="Scheuner C."/>
            <person name="Sibirny A.A."/>
            <person name="Slot J.C."/>
            <person name="Stielow J.B."/>
            <person name="Sun H."/>
            <person name="Kurtzman C.P."/>
            <person name="Blackwell M."/>
            <person name="Jeffries T.W."/>
            <person name="Grigoriev I.V."/>
        </authorList>
    </citation>
    <scope>NUCLEOTIDE SEQUENCE [LARGE SCALE GENOMIC DNA]</scope>
    <source>
        <strain evidence="2">NRRL Y-17796</strain>
    </source>
</reference>
<name>A0A1E4TGB9_9ASCO</name>
<protein>
    <submittedName>
        <fullName evidence="1">Uncharacterized protein</fullName>
    </submittedName>
</protein>
<gene>
    <name evidence="1" type="ORF">CANCADRAFT_111225</name>
</gene>
<dbReference type="Proteomes" id="UP000095023">
    <property type="component" value="Unassembled WGS sequence"/>
</dbReference>
<evidence type="ECO:0000313" key="1">
    <source>
        <dbReference type="EMBL" id="ODV90815.1"/>
    </source>
</evidence>
<dbReference type="EMBL" id="KV453842">
    <property type="protein sequence ID" value="ODV90815.1"/>
    <property type="molecule type" value="Genomic_DNA"/>
</dbReference>
<accession>A0A1E4TGB9</accession>
<proteinExistence type="predicted"/>
<dbReference type="AlphaFoldDB" id="A0A1E4TGB9"/>